<dbReference type="InterPro" id="IPR019734">
    <property type="entry name" value="TPR_rpt"/>
</dbReference>
<evidence type="ECO:0000256" key="4">
    <source>
        <dbReference type="ARBA" id="ARBA00022803"/>
    </source>
</evidence>
<dbReference type="PROSITE" id="PS50005">
    <property type="entry name" value="TPR"/>
    <property type="match status" value="2"/>
</dbReference>
<name>A0ABS1BHH5_9SPHI</name>
<evidence type="ECO:0000256" key="6">
    <source>
        <dbReference type="PROSITE-ProRule" id="PRU00339"/>
    </source>
</evidence>
<organism evidence="8 9">
    <name type="scientific">Pedobacter segetis</name>
    <dbReference type="NCBI Taxonomy" id="2793069"/>
    <lineage>
        <taxon>Bacteria</taxon>
        <taxon>Pseudomonadati</taxon>
        <taxon>Bacteroidota</taxon>
        <taxon>Sphingobacteriia</taxon>
        <taxon>Sphingobacteriales</taxon>
        <taxon>Sphingobacteriaceae</taxon>
        <taxon>Pedobacter</taxon>
    </lineage>
</organism>
<comment type="caution">
    <text evidence="8">The sequence shown here is derived from an EMBL/GenBank/DDBJ whole genome shotgun (WGS) entry which is preliminary data.</text>
</comment>
<keyword evidence="2" id="KW-0963">Cytoplasm</keyword>
<keyword evidence="7" id="KW-1133">Transmembrane helix</keyword>
<evidence type="ECO:0000256" key="2">
    <source>
        <dbReference type="ARBA" id="ARBA00022490"/>
    </source>
</evidence>
<dbReference type="RefSeq" id="WP_200585003.1">
    <property type="nucleotide sequence ID" value="NZ_JAEHFY010000005.1"/>
</dbReference>
<evidence type="ECO:0000313" key="8">
    <source>
        <dbReference type="EMBL" id="MBK0382221.1"/>
    </source>
</evidence>
<evidence type="ECO:0000256" key="5">
    <source>
        <dbReference type="ARBA" id="ARBA00038253"/>
    </source>
</evidence>
<dbReference type="EMBL" id="JAEHFY010000005">
    <property type="protein sequence ID" value="MBK0382221.1"/>
    <property type="molecule type" value="Genomic_DNA"/>
</dbReference>
<dbReference type="PANTHER" id="PTHR46630:SF1">
    <property type="entry name" value="TETRATRICOPEPTIDE REPEAT PROTEIN 29"/>
    <property type="match status" value="1"/>
</dbReference>
<keyword evidence="3" id="KW-0677">Repeat</keyword>
<keyword evidence="4 6" id="KW-0802">TPR repeat</keyword>
<protein>
    <submittedName>
        <fullName evidence="8">Tetratricopeptide repeat protein</fullName>
    </submittedName>
</protein>
<dbReference type="SMART" id="SM00028">
    <property type="entry name" value="TPR"/>
    <property type="match status" value="4"/>
</dbReference>
<evidence type="ECO:0000256" key="1">
    <source>
        <dbReference type="ARBA" id="ARBA00004496"/>
    </source>
</evidence>
<keyword evidence="9" id="KW-1185">Reference proteome</keyword>
<sequence>MILKRLILLSFLFWGFPCFSQDIGLQNAIKELYQQTDTIQKISTMGRISYMYQYQDSYKSVLYADSALQMAKKINYKAGIAKSYNFLGLAYAAIGKLDLALKNYLNALKANKDAGIEKETAKNLNNIADVLITIGNIKSAKKYVVEAYNINVKYKNLNSAAISLSLMSDIYLAQKDYTKALYYLEKARNLKKDDTEIFDAGFYNVKMGKIHLLSGNLQKAQKEFNLTLGFKNAEPDQLINAYTGLAAIKSESRQFKESKALLMKALKIAKKTSAEIQLLYVYEYLSKISSQMNDLNAVVNYLSKKDSLRNELMGFNTSGSINSSLNKIITDQKDKENEELRLQSKYDQNELRQQKKTNIILFGGISIAAFLVLIAFINYRNKNKAYKKLDEANQLILKQNANLEQLVEKRTLIITQKNAKLKEVAYFNSHRVRKHMANILGLIHVASFETNKDEFFGLIESEAKSLDETLSQINSMTKD</sequence>
<feature type="repeat" description="TPR" evidence="6">
    <location>
        <begin position="81"/>
        <end position="114"/>
    </location>
</feature>
<feature type="transmembrane region" description="Helical" evidence="7">
    <location>
        <begin position="359"/>
        <end position="379"/>
    </location>
</feature>
<evidence type="ECO:0000313" key="9">
    <source>
        <dbReference type="Proteomes" id="UP000660024"/>
    </source>
</evidence>
<comment type="similarity">
    <text evidence="5">Belongs to the Rap family.</text>
</comment>
<dbReference type="Pfam" id="PF13424">
    <property type="entry name" value="TPR_12"/>
    <property type="match status" value="1"/>
</dbReference>
<dbReference type="SUPFAM" id="SSF48452">
    <property type="entry name" value="TPR-like"/>
    <property type="match status" value="1"/>
</dbReference>
<dbReference type="InterPro" id="IPR011990">
    <property type="entry name" value="TPR-like_helical_dom_sf"/>
</dbReference>
<feature type="repeat" description="TPR" evidence="6">
    <location>
        <begin position="161"/>
        <end position="194"/>
    </location>
</feature>
<keyword evidence="7" id="KW-0812">Transmembrane</keyword>
<reference evidence="8 9" key="1">
    <citation type="submission" date="2020-12" db="EMBL/GenBank/DDBJ databases">
        <title>Bacterial novel species Pedobacter sp. SD-b isolated from soil.</title>
        <authorList>
            <person name="Jung H.-Y."/>
        </authorList>
    </citation>
    <scope>NUCLEOTIDE SEQUENCE [LARGE SCALE GENOMIC DNA]</scope>
    <source>
        <strain evidence="8 9">SD-b</strain>
    </source>
</reference>
<accession>A0ABS1BHH5</accession>
<comment type="subcellular location">
    <subcellularLocation>
        <location evidence="1">Cytoplasm</location>
    </subcellularLocation>
</comment>
<gene>
    <name evidence="8" type="ORF">I5M32_04545</name>
</gene>
<dbReference type="Proteomes" id="UP000660024">
    <property type="component" value="Unassembled WGS sequence"/>
</dbReference>
<proteinExistence type="inferred from homology"/>
<dbReference type="Pfam" id="PF13181">
    <property type="entry name" value="TPR_8"/>
    <property type="match status" value="2"/>
</dbReference>
<evidence type="ECO:0000256" key="3">
    <source>
        <dbReference type="ARBA" id="ARBA00022737"/>
    </source>
</evidence>
<dbReference type="InterPro" id="IPR051476">
    <property type="entry name" value="Bac_ResReg_Asp_Phosphatase"/>
</dbReference>
<dbReference type="Gene3D" id="1.25.40.10">
    <property type="entry name" value="Tetratricopeptide repeat domain"/>
    <property type="match status" value="2"/>
</dbReference>
<dbReference type="PANTHER" id="PTHR46630">
    <property type="entry name" value="TETRATRICOPEPTIDE REPEAT PROTEIN 29"/>
    <property type="match status" value="1"/>
</dbReference>
<keyword evidence="7" id="KW-0472">Membrane</keyword>
<evidence type="ECO:0000256" key="7">
    <source>
        <dbReference type="SAM" id="Phobius"/>
    </source>
</evidence>